<keyword evidence="1" id="KW-0732">Signal</keyword>
<organism evidence="2 3">
    <name type="scientific">Funneliformis mosseae</name>
    <name type="common">Endomycorrhizal fungus</name>
    <name type="synonym">Glomus mosseae</name>
    <dbReference type="NCBI Taxonomy" id="27381"/>
    <lineage>
        <taxon>Eukaryota</taxon>
        <taxon>Fungi</taxon>
        <taxon>Fungi incertae sedis</taxon>
        <taxon>Mucoromycota</taxon>
        <taxon>Glomeromycotina</taxon>
        <taxon>Glomeromycetes</taxon>
        <taxon>Glomerales</taxon>
        <taxon>Glomeraceae</taxon>
        <taxon>Funneliformis</taxon>
    </lineage>
</organism>
<feature type="signal peptide" evidence="1">
    <location>
        <begin position="1"/>
        <end position="25"/>
    </location>
</feature>
<evidence type="ECO:0000313" key="2">
    <source>
        <dbReference type="EMBL" id="CAG8619908.1"/>
    </source>
</evidence>
<protein>
    <submittedName>
        <fullName evidence="2">1215_t:CDS:1</fullName>
    </submittedName>
</protein>
<sequence length="113" mass="13115">MTTTFCEMRMILVLTLSQIFQVVDRSQKDGSDLAVLEIDLPSIKTKKRENFLGIFQNIFQTERIDDKLFIKSEVHSSLMISIKQQLPNWWIQIDNKSVVNGNEFRPDVGGWNP</sequence>
<reference evidence="2" key="1">
    <citation type="submission" date="2021-06" db="EMBL/GenBank/DDBJ databases">
        <authorList>
            <person name="Kallberg Y."/>
            <person name="Tangrot J."/>
            <person name="Rosling A."/>
        </authorList>
    </citation>
    <scope>NUCLEOTIDE SEQUENCE</scope>
    <source>
        <strain evidence="2">87-6 pot B 2015</strain>
    </source>
</reference>
<evidence type="ECO:0000313" key="3">
    <source>
        <dbReference type="Proteomes" id="UP000789375"/>
    </source>
</evidence>
<proteinExistence type="predicted"/>
<dbReference type="EMBL" id="CAJVPP010003070">
    <property type="protein sequence ID" value="CAG8619908.1"/>
    <property type="molecule type" value="Genomic_DNA"/>
</dbReference>
<gene>
    <name evidence="2" type="ORF">FMOSSE_LOCUS9925</name>
</gene>
<accession>A0A9N9GR17</accession>
<comment type="caution">
    <text evidence="2">The sequence shown here is derived from an EMBL/GenBank/DDBJ whole genome shotgun (WGS) entry which is preliminary data.</text>
</comment>
<dbReference type="Proteomes" id="UP000789375">
    <property type="component" value="Unassembled WGS sequence"/>
</dbReference>
<keyword evidence="3" id="KW-1185">Reference proteome</keyword>
<dbReference type="AlphaFoldDB" id="A0A9N9GR17"/>
<evidence type="ECO:0000256" key="1">
    <source>
        <dbReference type="SAM" id="SignalP"/>
    </source>
</evidence>
<feature type="chain" id="PRO_5040355146" evidence="1">
    <location>
        <begin position="26"/>
        <end position="113"/>
    </location>
</feature>
<name>A0A9N9GR17_FUNMO</name>